<organism evidence="1">
    <name type="scientific">uncultured Sulfurovum sp</name>
    <dbReference type="NCBI Taxonomy" id="269237"/>
    <lineage>
        <taxon>Bacteria</taxon>
        <taxon>Pseudomonadati</taxon>
        <taxon>Campylobacterota</taxon>
        <taxon>Epsilonproteobacteria</taxon>
        <taxon>Campylobacterales</taxon>
        <taxon>Sulfurovaceae</taxon>
        <taxon>Sulfurovum</taxon>
        <taxon>environmental samples</taxon>
    </lineage>
</organism>
<reference evidence="1" key="1">
    <citation type="submission" date="2020-01" db="EMBL/GenBank/DDBJ databases">
        <authorList>
            <person name="Meier V. D."/>
            <person name="Meier V D."/>
        </authorList>
    </citation>
    <scope>NUCLEOTIDE SEQUENCE</scope>
    <source>
        <strain evidence="1">HLG_WM_MAG_01</strain>
    </source>
</reference>
<name>A0A6S6SKV0_9BACT</name>
<dbReference type="AlphaFoldDB" id="A0A6S6SKV0"/>
<protein>
    <submittedName>
        <fullName evidence="1">Uncharacterized protein</fullName>
    </submittedName>
</protein>
<gene>
    <name evidence="1" type="ORF">HELGO_WM3360</name>
</gene>
<accession>A0A6S6SKV0</accession>
<proteinExistence type="predicted"/>
<sequence>MVQCNNCMWSGEEDELVECEDALGIFKGCPECITDAYLKDKDEIQDEIQE</sequence>
<dbReference type="EMBL" id="CACVAS010000047">
    <property type="protein sequence ID" value="CAA6807969.1"/>
    <property type="molecule type" value="Genomic_DNA"/>
</dbReference>
<evidence type="ECO:0000313" key="1">
    <source>
        <dbReference type="EMBL" id="CAA6807969.1"/>
    </source>
</evidence>